<evidence type="ECO:0000256" key="3">
    <source>
        <dbReference type="ARBA" id="ARBA00022692"/>
    </source>
</evidence>
<feature type="compositionally biased region" description="Basic and acidic residues" evidence="7">
    <location>
        <begin position="244"/>
        <end position="265"/>
    </location>
</feature>
<dbReference type="Proteomes" id="UP000523955">
    <property type="component" value="Unassembled WGS sequence"/>
</dbReference>
<dbReference type="GO" id="GO:0005886">
    <property type="term" value="C:plasma membrane"/>
    <property type="evidence" value="ECO:0007669"/>
    <property type="project" value="UniProtKB-SubCell"/>
</dbReference>
<dbReference type="PANTHER" id="PTHR23427">
    <property type="entry name" value="SURFEIT LOCUS PROTEIN"/>
    <property type="match status" value="1"/>
</dbReference>
<reference evidence="8 9" key="1">
    <citation type="submission" date="2020-08" db="EMBL/GenBank/DDBJ databases">
        <authorList>
            <person name="Seo M.-J."/>
        </authorList>
    </citation>
    <scope>NUCLEOTIDE SEQUENCE [LARGE SCALE GENOMIC DNA]</scope>
    <source>
        <strain evidence="8 9">KIGAM211</strain>
    </source>
</reference>
<dbReference type="PANTHER" id="PTHR23427:SF2">
    <property type="entry name" value="SURFEIT LOCUS PROTEIN 1"/>
    <property type="match status" value="1"/>
</dbReference>
<organism evidence="8 9">
    <name type="scientific">Nocardioides luti</name>
    <dbReference type="NCBI Taxonomy" id="2761101"/>
    <lineage>
        <taxon>Bacteria</taxon>
        <taxon>Bacillati</taxon>
        <taxon>Actinomycetota</taxon>
        <taxon>Actinomycetes</taxon>
        <taxon>Propionibacteriales</taxon>
        <taxon>Nocardioidaceae</taxon>
        <taxon>Nocardioides</taxon>
    </lineage>
</organism>
<keyword evidence="6" id="KW-1003">Cell membrane</keyword>
<feature type="transmembrane region" description="Helical" evidence="6">
    <location>
        <begin position="217"/>
        <end position="235"/>
    </location>
</feature>
<evidence type="ECO:0000256" key="7">
    <source>
        <dbReference type="SAM" id="MobiDB-lite"/>
    </source>
</evidence>
<evidence type="ECO:0000256" key="6">
    <source>
        <dbReference type="RuleBase" id="RU363076"/>
    </source>
</evidence>
<evidence type="ECO:0000313" key="8">
    <source>
        <dbReference type="EMBL" id="MBB6625924.1"/>
    </source>
</evidence>
<dbReference type="AlphaFoldDB" id="A0A7X0RF85"/>
<evidence type="ECO:0000256" key="4">
    <source>
        <dbReference type="ARBA" id="ARBA00022989"/>
    </source>
</evidence>
<feature type="compositionally biased region" description="Polar residues" evidence="7">
    <location>
        <begin position="319"/>
        <end position="330"/>
    </location>
</feature>
<keyword evidence="3 6" id="KW-0812">Transmembrane</keyword>
<dbReference type="InterPro" id="IPR002994">
    <property type="entry name" value="Surf1/Shy1"/>
</dbReference>
<dbReference type="Pfam" id="PF02104">
    <property type="entry name" value="SURF1"/>
    <property type="match status" value="1"/>
</dbReference>
<comment type="similarity">
    <text evidence="2 6">Belongs to the SURF1 family.</text>
</comment>
<dbReference type="EMBL" id="JACKXE010000001">
    <property type="protein sequence ID" value="MBB6625924.1"/>
    <property type="molecule type" value="Genomic_DNA"/>
</dbReference>
<comment type="caution">
    <text evidence="8">The sequence shown here is derived from an EMBL/GenBank/DDBJ whole genome shotgun (WGS) entry which is preliminary data.</text>
</comment>
<sequence>MRSFRFLVSRRWALFALTVVLLAWASWWLGEWQFHRLHDRKERNAIVERNEALDPAPVADVLATGRPVSAQDEWRRVTATGSYDTADTVIVRYRTRDGASGIDVVVPLVTADGSSLLVDRGWMAADNQGTDPSDVPPPPTGTVSVTGWVRVDATGDSARVADQSTRAISSARIGAALDRPLYGGFVDLVEESPAPATALEPAELPELDNGPHFFYGLQWWFFGVLAVFGFFYLVYDEWRSAQRGEPSPRAEALAERKQKRADQRGHKQAVRAAYQRAYEAERQQRAGGAPAAAQSARSMPPSTGTIAPETNDAAGDSRNAATRPNSSGAP</sequence>
<comment type="subcellular location">
    <subcellularLocation>
        <location evidence="6">Cell membrane</location>
        <topology evidence="6">Multi-pass membrane protein</topology>
    </subcellularLocation>
    <subcellularLocation>
        <location evidence="1">Membrane</location>
    </subcellularLocation>
</comment>
<gene>
    <name evidence="8" type="ORF">H5V45_01195</name>
</gene>
<evidence type="ECO:0000256" key="1">
    <source>
        <dbReference type="ARBA" id="ARBA00004370"/>
    </source>
</evidence>
<feature type="region of interest" description="Disordered" evidence="7">
    <location>
        <begin position="244"/>
        <end position="330"/>
    </location>
</feature>
<name>A0A7X0RF85_9ACTN</name>
<dbReference type="RefSeq" id="WP_185251246.1">
    <property type="nucleotide sequence ID" value="NZ_JACKXE010000001.1"/>
</dbReference>
<dbReference type="CDD" id="cd06662">
    <property type="entry name" value="SURF1"/>
    <property type="match status" value="1"/>
</dbReference>
<feature type="compositionally biased region" description="Low complexity" evidence="7">
    <location>
        <begin position="285"/>
        <end position="302"/>
    </location>
</feature>
<feature type="transmembrane region" description="Helical" evidence="6">
    <location>
        <begin position="12"/>
        <end position="30"/>
    </location>
</feature>
<keyword evidence="9" id="KW-1185">Reference proteome</keyword>
<evidence type="ECO:0000256" key="2">
    <source>
        <dbReference type="ARBA" id="ARBA00007165"/>
    </source>
</evidence>
<accession>A0A7X0RF85</accession>
<keyword evidence="5 6" id="KW-0472">Membrane</keyword>
<dbReference type="InterPro" id="IPR045214">
    <property type="entry name" value="Surf1/Surf4"/>
</dbReference>
<dbReference type="PROSITE" id="PS50895">
    <property type="entry name" value="SURF1"/>
    <property type="match status" value="1"/>
</dbReference>
<proteinExistence type="inferred from homology"/>
<keyword evidence="4 6" id="KW-1133">Transmembrane helix</keyword>
<evidence type="ECO:0000313" key="9">
    <source>
        <dbReference type="Proteomes" id="UP000523955"/>
    </source>
</evidence>
<protein>
    <recommendedName>
        <fullName evidence="6">SURF1-like protein</fullName>
    </recommendedName>
</protein>
<evidence type="ECO:0000256" key="5">
    <source>
        <dbReference type="ARBA" id="ARBA00023136"/>
    </source>
</evidence>